<reference evidence="2 3" key="1">
    <citation type="submission" date="2020-04" db="EMBL/GenBank/DDBJ databases">
        <authorList>
            <person name="De Canck E."/>
        </authorList>
    </citation>
    <scope>NUCLEOTIDE SEQUENCE [LARGE SCALE GENOMIC DNA]</scope>
    <source>
        <strain evidence="2 3">LMG 3415</strain>
    </source>
</reference>
<keyword evidence="1" id="KW-1133">Transmembrane helix</keyword>
<keyword evidence="1" id="KW-0472">Membrane</keyword>
<dbReference type="Gene3D" id="2.60.200.60">
    <property type="match status" value="1"/>
</dbReference>
<sequence length="408" mass="44309">MTELQPTHSFDQMLKNLKRRSDWQQLPDIRLAMWPGQVSFSDDLSDRSLFNERYIESRIFVGKLAFVLYLVSGAFIFTTSAFVWLIFDWISGGGSVAEGLVLHWDMGAFGLFSLVLGYALSRITPACVRFNRQAQAVHIYNGKNKATTVLWRDVHAFTEFSASADGKFTLRLVFKTEPSGLAMTSGAFDVADESALVSNLTRLEFLRRYMAGGLASIQPAPHCVCAQPSGFTPPVMLKDDGLIDFLIAKFVVLPAYLLAGGPLIDRYLLRRAADAQWPAEVERLCAPGADLSGYDTAPVQAHEHVYHRFNGRGFDLVNSQGAPMQPIVLVGHRHACPTHGSGTVITGAAQAHVNGRPIARVGDKISCGAVIVTGSSTATLEGRAIARLGDATSHGGVLVEGESAWLVD</sequence>
<dbReference type="EMBL" id="CADIKR010000001">
    <property type="protein sequence ID" value="CAB3835918.1"/>
    <property type="molecule type" value="Genomic_DNA"/>
</dbReference>
<evidence type="ECO:0000256" key="1">
    <source>
        <dbReference type="SAM" id="Phobius"/>
    </source>
</evidence>
<proteinExistence type="predicted"/>
<feature type="transmembrane region" description="Helical" evidence="1">
    <location>
        <begin position="99"/>
        <end position="120"/>
    </location>
</feature>
<dbReference type="RefSeq" id="WP_233461931.1">
    <property type="nucleotide sequence ID" value="NZ_CADIKR010000001.1"/>
</dbReference>
<dbReference type="CDD" id="cd14743">
    <property type="entry name" value="PAAR_CT_1"/>
    <property type="match status" value="1"/>
</dbReference>
<comment type="caution">
    <text evidence="2">The sequence shown here is derived from an EMBL/GenBank/DDBJ whole genome shotgun (WGS) entry which is preliminary data.</text>
</comment>
<dbReference type="Pfam" id="PF05488">
    <property type="entry name" value="PAAR_motif"/>
    <property type="match status" value="1"/>
</dbReference>
<evidence type="ECO:0000313" key="2">
    <source>
        <dbReference type="EMBL" id="CAB3835918.1"/>
    </source>
</evidence>
<keyword evidence="1" id="KW-0812">Transmembrane</keyword>
<protein>
    <submittedName>
        <fullName evidence="2">Uncharacterized protein</fullName>
    </submittedName>
</protein>
<keyword evidence="3" id="KW-1185">Reference proteome</keyword>
<accession>A0ABM8L9E1</accession>
<evidence type="ECO:0000313" key="3">
    <source>
        <dbReference type="Proteomes" id="UP000507140"/>
    </source>
</evidence>
<name>A0ABM8L9E1_9BURK</name>
<gene>
    <name evidence="2" type="ORF">LMG3415_01174</name>
</gene>
<dbReference type="Proteomes" id="UP000507140">
    <property type="component" value="Unassembled WGS sequence"/>
</dbReference>
<feature type="transmembrane region" description="Helical" evidence="1">
    <location>
        <begin position="66"/>
        <end position="87"/>
    </location>
</feature>
<dbReference type="InterPro" id="IPR008727">
    <property type="entry name" value="PAAR_motif"/>
</dbReference>
<organism evidence="2 3">
    <name type="scientific">Achromobacter mucicolens</name>
    <dbReference type="NCBI Taxonomy" id="1389922"/>
    <lineage>
        <taxon>Bacteria</taxon>
        <taxon>Pseudomonadati</taxon>
        <taxon>Pseudomonadota</taxon>
        <taxon>Betaproteobacteria</taxon>
        <taxon>Burkholderiales</taxon>
        <taxon>Alcaligenaceae</taxon>
        <taxon>Achromobacter</taxon>
    </lineage>
</organism>